<organism evidence="2 3">
    <name type="scientific">Paenibacillus wynnii</name>
    <dbReference type="NCBI Taxonomy" id="268407"/>
    <lineage>
        <taxon>Bacteria</taxon>
        <taxon>Bacillati</taxon>
        <taxon>Bacillota</taxon>
        <taxon>Bacilli</taxon>
        <taxon>Bacillales</taxon>
        <taxon>Paenibacillaceae</taxon>
        <taxon>Paenibacillus</taxon>
    </lineage>
</organism>
<proteinExistence type="predicted"/>
<reference evidence="2 3" key="2">
    <citation type="submission" date="2014-10" db="EMBL/GenBank/DDBJ databases">
        <title>Comparative genomics of the Paenibacillus odorifer group.</title>
        <authorList>
            <person name="Tsai Y.-C."/>
            <person name="Martin N."/>
            <person name="Korlach J."/>
            <person name="Wiedmann M."/>
        </authorList>
    </citation>
    <scope>NUCLEOTIDE SEQUENCE [LARGE SCALE GENOMIC DNA]</scope>
    <source>
        <strain evidence="2 3">DSM 18334</strain>
    </source>
</reference>
<feature type="region of interest" description="Disordered" evidence="1">
    <location>
        <begin position="1"/>
        <end position="42"/>
    </location>
</feature>
<feature type="compositionally biased region" description="Polar residues" evidence="1">
    <location>
        <begin position="28"/>
        <end position="37"/>
    </location>
</feature>
<sequence length="97" mass="10205">MLFSPSQTLPLGRAPRAPPSGHPEFSVEQGSARTEVSTGEGIGSYRVPLTGTTLRTLHTYILTYLHTNAKALCASTIAALPVGIANYFKGIATTSSQ</sequence>
<accession>A0A098MD26</accession>
<reference evidence="2 3" key="1">
    <citation type="submission" date="2014-08" db="EMBL/GenBank/DDBJ databases">
        <authorList>
            <person name="den Bakker H.C."/>
        </authorList>
    </citation>
    <scope>NUCLEOTIDE SEQUENCE [LARGE SCALE GENOMIC DNA]</scope>
    <source>
        <strain evidence="2 3">DSM 18334</strain>
    </source>
</reference>
<dbReference type="EMBL" id="JQCR01000002">
    <property type="protein sequence ID" value="KGE19963.1"/>
    <property type="molecule type" value="Genomic_DNA"/>
</dbReference>
<keyword evidence="3" id="KW-1185">Reference proteome</keyword>
<gene>
    <name evidence="2" type="ORF">PWYN_11890</name>
</gene>
<protein>
    <submittedName>
        <fullName evidence="2">Uncharacterized protein</fullName>
    </submittedName>
</protein>
<dbReference type="Proteomes" id="UP000029734">
    <property type="component" value="Unassembled WGS sequence"/>
</dbReference>
<comment type="caution">
    <text evidence="2">The sequence shown here is derived from an EMBL/GenBank/DDBJ whole genome shotgun (WGS) entry which is preliminary data.</text>
</comment>
<evidence type="ECO:0000313" key="3">
    <source>
        <dbReference type="Proteomes" id="UP000029734"/>
    </source>
</evidence>
<evidence type="ECO:0000256" key="1">
    <source>
        <dbReference type="SAM" id="MobiDB-lite"/>
    </source>
</evidence>
<name>A0A098MD26_9BACL</name>
<dbReference type="AlphaFoldDB" id="A0A098MD26"/>
<evidence type="ECO:0000313" key="2">
    <source>
        <dbReference type="EMBL" id="KGE19963.1"/>
    </source>
</evidence>